<dbReference type="PANTHER" id="PTHR21292:SF1">
    <property type="entry name" value="EXOCYST COMPLEX COMPONENT 3"/>
    <property type="match status" value="1"/>
</dbReference>
<evidence type="ECO:0000313" key="3">
    <source>
        <dbReference type="Proteomes" id="UP000419144"/>
    </source>
</evidence>
<protein>
    <recommendedName>
        <fullName evidence="4">Exocyst complex component Sec6</fullName>
    </recommendedName>
</protein>
<dbReference type="PANTHER" id="PTHR21292">
    <property type="entry name" value="EXOCYST COMPLEX COMPONENT SEC6-RELATED"/>
    <property type="match status" value="1"/>
</dbReference>
<dbReference type="VEuPathDB" id="TriTrypDB:LtaPh_2710400"/>
<sequence>MSRSITKGQQRATDVASGAGNGVTGGGTTGNCTARTATAFKEQFYTAEELLPHITEEEKNNLKQEVLTSINTELLLNTDLEVTVPHLLRSCQNESRELRRAMNSIASSQIVEAQRALQIVKRNYGKVQELRELFLKQGDLIQGLGADTLSYKHLRQLHCLRDNVSSVIKWSEALKEVRYGNLYMLVEQQSFRSMYDRLRNLQLIRRTVITKEGTRYRGFQTVFEPYFQKLDVILSMFVNQVYKFLREDAMVIAIQRALEDGPSDNASYSGVGFAGVGGSKGNEEAAGPFECLRQCIAICGDEIESPALNFGSDGVETESPINEEAIYAAVTKGIAQLWEEQIMQDVVDPFSQVPAYLEQMKKVEPLLGAFELTLLPLSTKLSFFSLVVQAIHAEVMNVMQSYSNAGAELEANNLIEASLFIQWYEEMMVTNSYARCVDFSAIDEFSSSFMTAAVGGLSAHLTRLCRACAIMVCNDTKGPTILSSGLPITTGPVDVFSVLQQSLGGMNTAIVVTVMRQIGKACADAIYAYLDECKQRSDFDYWEDENNSLPSPQNAEEWQQRRMLFLYAFCNDCTTIENNLDTIELKFASCWDYDSPDACEGEGDNTRSEAIGDDSDAFFTPFRKLQAVLLENAFYYLDEIAAQVERIVEEQWEKVFRSEEWYTDATNPVELIVNTEAEYIDEEFVTMLQDQRSRKLTRQMFIRNIVKYINTLVEFLADVIRNPKRNTVESWLTFVDCVQRDIDISLTMWREHLLDRQGQLLDLAQRALEVMRQLLSVKKPVDFEYLLQDKLLDDFGDCPTFLIRFCFEARSQEVDRETRERLMAVWAERTTYQKRDSKDKPTMGWSQPPSFLGCVDRSLEELDKPSGFFGRSIKKKRAAEKQQRAMEEKSAKRAARKARRDADAAATTILSPVVSPKANATAVEVTSLADILK</sequence>
<dbReference type="GO" id="GO:0000149">
    <property type="term" value="F:SNARE binding"/>
    <property type="evidence" value="ECO:0007669"/>
    <property type="project" value="TreeGrafter"/>
</dbReference>
<dbReference type="InterPro" id="IPR010326">
    <property type="entry name" value="EXOC3/Sec6"/>
</dbReference>
<accession>A0A640KQJ0</accession>
<comment type="caution">
    <text evidence="2">The sequence shown here is derived from an EMBL/GenBank/DDBJ whole genome shotgun (WGS) entry which is preliminary data.</text>
</comment>
<proteinExistence type="predicted"/>
<evidence type="ECO:0008006" key="4">
    <source>
        <dbReference type="Google" id="ProtNLM"/>
    </source>
</evidence>
<evidence type="ECO:0000256" key="1">
    <source>
        <dbReference type="SAM" id="MobiDB-lite"/>
    </source>
</evidence>
<feature type="compositionally biased region" description="Basic and acidic residues" evidence="1">
    <location>
        <begin position="880"/>
        <end position="891"/>
    </location>
</feature>
<feature type="compositionally biased region" description="Polar residues" evidence="1">
    <location>
        <begin position="1"/>
        <end position="12"/>
    </location>
</feature>
<organism evidence="2 3">
    <name type="scientific">Leishmania tarentolae</name>
    <name type="common">Sauroleishmania tarentolae</name>
    <dbReference type="NCBI Taxonomy" id="5689"/>
    <lineage>
        <taxon>Eukaryota</taxon>
        <taxon>Discoba</taxon>
        <taxon>Euglenozoa</taxon>
        <taxon>Kinetoplastea</taxon>
        <taxon>Metakinetoplastina</taxon>
        <taxon>Trypanosomatida</taxon>
        <taxon>Trypanosomatidae</taxon>
        <taxon>Leishmaniinae</taxon>
        <taxon>Leishmania</taxon>
        <taxon>lizard Leishmania</taxon>
    </lineage>
</organism>
<evidence type="ECO:0000313" key="2">
    <source>
        <dbReference type="EMBL" id="GET89749.1"/>
    </source>
</evidence>
<dbReference type="GO" id="GO:0000145">
    <property type="term" value="C:exocyst"/>
    <property type="evidence" value="ECO:0007669"/>
    <property type="project" value="InterPro"/>
</dbReference>
<name>A0A640KQJ0_LEITA</name>
<dbReference type="Proteomes" id="UP000419144">
    <property type="component" value="Unassembled WGS sequence"/>
</dbReference>
<dbReference type="GO" id="GO:0051601">
    <property type="term" value="P:exocyst localization"/>
    <property type="evidence" value="ECO:0007669"/>
    <property type="project" value="TreeGrafter"/>
</dbReference>
<dbReference type="EMBL" id="BLBS01000037">
    <property type="protein sequence ID" value="GET89749.1"/>
    <property type="molecule type" value="Genomic_DNA"/>
</dbReference>
<feature type="region of interest" description="Disordered" evidence="1">
    <location>
        <begin position="1"/>
        <end position="27"/>
    </location>
</feature>
<feature type="region of interest" description="Disordered" evidence="1">
    <location>
        <begin position="880"/>
        <end position="903"/>
    </location>
</feature>
<dbReference type="OrthoDB" id="277975at2759"/>
<keyword evidence="3" id="KW-1185">Reference proteome</keyword>
<gene>
    <name evidence="2" type="ORF">LtaPh_2710400</name>
</gene>
<dbReference type="AlphaFoldDB" id="A0A640KQJ0"/>
<reference evidence="2" key="1">
    <citation type="submission" date="2019-11" db="EMBL/GenBank/DDBJ databases">
        <title>Leishmania tarentolae CDS.</title>
        <authorList>
            <person name="Goto Y."/>
            <person name="Yamagishi J."/>
        </authorList>
    </citation>
    <scope>NUCLEOTIDE SEQUENCE [LARGE SCALE GENOMIC DNA]</scope>
    <source>
        <strain evidence="2">Parrot Tar II</strain>
    </source>
</reference>
<dbReference type="GO" id="GO:0006887">
    <property type="term" value="P:exocytosis"/>
    <property type="evidence" value="ECO:0007669"/>
    <property type="project" value="InterPro"/>
</dbReference>